<accession>A0A1T4Z337</accession>
<evidence type="ECO:0000313" key="2">
    <source>
        <dbReference type="EMBL" id="SKB08444.1"/>
    </source>
</evidence>
<gene>
    <name evidence="2" type="ORF">SAMN02745166_04943</name>
</gene>
<keyword evidence="1" id="KW-0812">Transmembrane</keyword>
<dbReference type="Proteomes" id="UP000190774">
    <property type="component" value="Unassembled WGS sequence"/>
</dbReference>
<feature type="transmembrane region" description="Helical" evidence="1">
    <location>
        <begin position="764"/>
        <end position="783"/>
    </location>
</feature>
<proteinExistence type="predicted"/>
<organism evidence="2 3">
    <name type="scientific">Prosthecobacter debontii</name>
    <dbReference type="NCBI Taxonomy" id="48467"/>
    <lineage>
        <taxon>Bacteria</taxon>
        <taxon>Pseudomonadati</taxon>
        <taxon>Verrucomicrobiota</taxon>
        <taxon>Verrucomicrobiia</taxon>
        <taxon>Verrucomicrobiales</taxon>
        <taxon>Verrucomicrobiaceae</taxon>
        <taxon>Prosthecobacter</taxon>
    </lineage>
</organism>
<evidence type="ECO:0000313" key="3">
    <source>
        <dbReference type="Proteomes" id="UP000190774"/>
    </source>
</evidence>
<dbReference type="AlphaFoldDB" id="A0A1T4Z337"/>
<keyword evidence="1" id="KW-0472">Membrane</keyword>
<evidence type="ECO:0000256" key="1">
    <source>
        <dbReference type="SAM" id="Phobius"/>
    </source>
</evidence>
<dbReference type="STRING" id="48467.SAMN02745166_04943"/>
<keyword evidence="1" id="KW-1133">Transmembrane helix</keyword>
<keyword evidence="3" id="KW-1185">Reference proteome</keyword>
<protein>
    <submittedName>
        <fullName evidence="2">Uncharacterized protein</fullName>
    </submittedName>
</protein>
<sequence length="788" mass="88491">MPGFVHLAVDVLPSYGDCAMMQAKHFVFGLGLFWLGLNGMPAQEAVPEVDPIPQDPKAFLEKDYQREMRAWAERSLLQAAQERWKTAPWAEEATALVKEAYKQYELEYADATQCLKALAPRFKALLDQGADDPLLCFLGALALYDERLNWRDAKEALKKARARSHELNAAGHCQLLTFVMEQPGCTGSESEELFNEAIRSVTDGSYGEDEVNVMIRQQMDLLEAVTPKDPNDVTRWQQAIADSAWPEWAKLTLEGAGEVKLAWMKRSSSWAREVNDDQWRGFAEHLKRGRDVLAKANRLRPDRPEAATKMITVCLGESVHLSELRAWFDRAVSAQFDYLPAYKALLWAYRPRWLGSHELMLAFGKACAETRRFETAVPSRLMVACADVVSEVKQPEAVFRHPIVKEAVSLMSRGYLDTAGTPPWTRAMRVSNATMCAWLAGDYPLAKEALTQAGPRLHRTTQNYLGAMLQHEKMLRADVAATLGEYGEAMRHAATPPPEATLEEMRKRLMAVDEKTLSPEALDYFKDGKDLFEFQEGLNKGDWVKITPRQHLSQFGAEGGNWEAENGDLVLTGQDERWVTLFFRVPTKDDLEMRGELVFDVPEDLEFSYGSCGFGPLLRWLPHGVGRSEGGVRFMTFIVKDRSAYTHAYGVSSDKSTRQQRLKLQAVNPFSVKMASQKISYDMNGKTMAQRFALSKMEVENEGGFVGFTAYNIPWGAKVRVKNIEVRKITAKALEPAVVTKPAESAVKRVQESLEAANENDRSIQWAILAAVLVGGFFILRLVKPSEG</sequence>
<dbReference type="EMBL" id="FUYE01000027">
    <property type="protein sequence ID" value="SKB08444.1"/>
    <property type="molecule type" value="Genomic_DNA"/>
</dbReference>
<reference evidence="3" key="1">
    <citation type="submission" date="2017-02" db="EMBL/GenBank/DDBJ databases">
        <authorList>
            <person name="Varghese N."/>
            <person name="Submissions S."/>
        </authorList>
    </citation>
    <scope>NUCLEOTIDE SEQUENCE [LARGE SCALE GENOMIC DNA]</scope>
    <source>
        <strain evidence="3">ATCC 700200</strain>
    </source>
</reference>
<name>A0A1T4Z337_9BACT</name>